<dbReference type="InterPro" id="IPR036047">
    <property type="entry name" value="F-box-like_dom_sf"/>
</dbReference>
<dbReference type="EMBL" id="CM008050">
    <property type="protein sequence ID" value="PAN32192.1"/>
    <property type="molecule type" value="Genomic_DNA"/>
</dbReference>
<feature type="domain" description="F-box" evidence="1">
    <location>
        <begin position="14"/>
        <end position="54"/>
    </location>
</feature>
<protein>
    <recommendedName>
        <fullName evidence="1">F-box domain-containing protein</fullName>
    </recommendedName>
</protein>
<dbReference type="PANTHER" id="PTHR35546">
    <property type="entry name" value="F-BOX PROTEIN INTERACTION DOMAIN PROTEIN-RELATED"/>
    <property type="match status" value="1"/>
</dbReference>
<reference evidence="2" key="1">
    <citation type="submission" date="2018-04" db="EMBL/GenBank/DDBJ databases">
        <title>WGS assembly of Panicum hallii.</title>
        <authorList>
            <person name="Lovell J."/>
            <person name="Jenkins J."/>
            <person name="Lowry D."/>
            <person name="Mamidi S."/>
            <person name="Sreedasyam A."/>
            <person name="Weng X."/>
            <person name="Barry K."/>
            <person name="Bonette J."/>
            <person name="Campitelli B."/>
            <person name="Daum C."/>
            <person name="Gordon S."/>
            <person name="Gould B."/>
            <person name="Lipzen A."/>
            <person name="Macqueen A."/>
            <person name="Palacio-Mejia J."/>
            <person name="Plott C."/>
            <person name="Shakirov E."/>
            <person name="Shu S."/>
            <person name="Yoshinaga Y."/>
            <person name="Zane M."/>
            <person name="Rokhsar D."/>
            <person name="Grimwood J."/>
            <person name="Schmutz J."/>
            <person name="Juenger T."/>
        </authorList>
    </citation>
    <scope>NUCLEOTIDE SEQUENCE [LARGE SCALE GENOMIC DNA]</scope>
    <source>
        <strain evidence="2">FIL2</strain>
    </source>
</reference>
<dbReference type="InterPro" id="IPR055290">
    <property type="entry name" value="At3g26010-like"/>
</dbReference>
<dbReference type="Proteomes" id="UP000243499">
    <property type="component" value="Chromosome 5"/>
</dbReference>
<proteinExistence type="predicted"/>
<dbReference type="Pfam" id="PF00646">
    <property type="entry name" value="F-box"/>
    <property type="match status" value="1"/>
</dbReference>
<dbReference type="SMART" id="SM00256">
    <property type="entry name" value="FBOX"/>
    <property type="match status" value="1"/>
</dbReference>
<dbReference type="Gene3D" id="1.20.1280.50">
    <property type="match status" value="1"/>
</dbReference>
<sequence>MARRSRKKQRVPSLSDDLIVEIISRVPYRSLCRFKCVSRSWLALCADPDLRKKSPQTLSGFFCFPVMKTTTPTSTASGSSIFLGEVGSWSTPPPLSWRAMRVPPCSWSAAAAFSSGKSGDRLRMSQSTSCRIPRLRNGSCCRVQRLGTLCTLSVWVATRPCPPASMCLCS</sequence>
<evidence type="ECO:0000313" key="2">
    <source>
        <dbReference type="EMBL" id="PAN32192.1"/>
    </source>
</evidence>
<accession>A0A2S3HXS8</accession>
<dbReference type="PANTHER" id="PTHR35546:SF105">
    <property type="entry name" value="OS05G0139200 PROTEIN"/>
    <property type="match status" value="1"/>
</dbReference>
<gene>
    <name evidence="2" type="ORF">PAHAL_5G470100</name>
</gene>
<organism evidence="2">
    <name type="scientific">Panicum hallii</name>
    <dbReference type="NCBI Taxonomy" id="206008"/>
    <lineage>
        <taxon>Eukaryota</taxon>
        <taxon>Viridiplantae</taxon>
        <taxon>Streptophyta</taxon>
        <taxon>Embryophyta</taxon>
        <taxon>Tracheophyta</taxon>
        <taxon>Spermatophyta</taxon>
        <taxon>Magnoliopsida</taxon>
        <taxon>Liliopsida</taxon>
        <taxon>Poales</taxon>
        <taxon>Poaceae</taxon>
        <taxon>PACMAD clade</taxon>
        <taxon>Panicoideae</taxon>
        <taxon>Panicodae</taxon>
        <taxon>Paniceae</taxon>
        <taxon>Panicinae</taxon>
        <taxon>Panicum</taxon>
        <taxon>Panicum sect. Panicum</taxon>
    </lineage>
</organism>
<dbReference type="Gramene" id="PAN32192">
    <property type="protein sequence ID" value="PAN32192"/>
    <property type="gene ID" value="PAHAL_5G470100"/>
</dbReference>
<dbReference type="SUPFAM" id="SSF81383">
    <property type="entry name" value="F-box domain"/>
    <property type="match status" value="1"/>
</dbReference>
<dbReference type="AlphaFoldDB" id="A0A2S3HXS8"/>
<evidence type="ECO:0000259" key="1">
    <source>
        <dbReference type="SMART" id="SM00256"/>
    </source>
</evidence>
<name>A0A2S3HXS8_9POAL</name>
<dbReference type="InterPro" id="IPR001810">
    <property type="entry name" value="F-box_dom"/>
</dbReference>